<proteinExistence type="predicted"/>
<dbReference type="Proteomes" id="UP001596915">
    <property type="component" value="Unassembled WGS sequence"/>
</dbReference>
<evidence type="ECO:0000313" key="2">
    <source>
        <dbReference type="EMBL" id="MFD0623115.1"/>
    </source>
</evidence>
<feature type="region of interest" description="Disordered" evidence="1">
    <location>
        <begin position="47"/>
        <end position="69"/>
    </location>
</feature>
<keyword evidence="3" id="KW-1185">Reference proteome</keyword>
<organism evidence="2 3">
    <name type="scientific">Streptomyces sanglieri</name>
    <dbReference type="NCBI Taxonomy" id="193460"/>
    <lineage>
        <taxon>Bacteria</taxon>
        <taxon>Bacillati</taxon>
        <taxon>Actinomycetota</taxon>
        <taxon>Actinomycetes</taxon>
        <taxon>Kitasatosporales</taxon>
        <taxon>Streptomycetaceae</taxon>
        <taxon>Streptomyces</taxon>
    </lineage>
</organism>
<comment type="caution">
    <text evidence="2">The sequence shown here is derived from an EMBL/GenBank/DDBJ whole genome shotgun (WGS) entry which is preliminary data.</text>
</comment>
<name>A0ABW2WT12_9ACTN</name>
<evidence type="ECO:0000313" key="3">
    <source>
        <dbReference type="Proteomes" id="UP001596915"/>
    </source>
</evidence>
<sequence>MAGSFLVEQCAARGQFPGGAAGGAGGGAVQRHPGECLPVGLAAMHQHRAADASDGAVAGGGEEGEQHGVEWVYTRRSRRRAARRADPVGTMVT</sequence>
<dbReference type="EMBL" id="JBHTGL010000008">
    <property type="protein sequence ID" value="MFD0623115.1"/>
    <property type="molecule type" value="Genomic_DNA"/>
</dbReference>
<reference evidence="3" key="1">
    <citation type="journal article" date="2019" name="Int. J. Syst. Evol. Microbiol.">
        <title>The Global Catalogue of Microorganisms (GCM) 10K type strain sequencing project: providing services to taxonomists for standard genome sequencing and annotation.</title>
        <authorList>
            <consortium name="The Broad Institute Genomics Platform"/>
            <consortium name="The Broad Institute Genome Sequencing Center for Infectious Disease"/>
            <person name="Wu L."/>
            <person name="Ma J."/>
        </authorList>
    </citation>
    <scope>NUCLEOTIDE SEQUENCE [LARGE SCALE GENOMIC DNA]</scope>
    <source>
        <strain evidence="3">JCM 12607</strain>
    </source>
</reference>
<protein>
    <submittedName>
        <fullName evidence="2">Uncharacterized protein</fullName>
    </submittedName>
</protein>
<gene>
    <name evidence="2" type="ORF">ACFQ2K_10140</name>
</gene>
<accession>A0ABW2WT12</accession>
<evidence type="ECO:0000256" key="1">
    <source>
        <dbReference type="SAM" id="MobiDB-lite"/>
    </source>
</evidence>